<dbReference type="EMBL" id="JH597761">
    <property type="protein sequence ID" value="EHP70992.1"/>
    <property type="molecule type" value="Genomic_DNA"/>
</dbReference>
<feature type="transmembrane region" description="Helical" evidence="1">
    <location>
        <begin position="52"/>
        <end position="73"/>
    </location>
</feature>
<proteinExistence type="predicted"/>
<protein>
    <submittedName>
        <fullName evidence="2">Uncharacterized protein</fullName>
    </submittedName>
</protein>
<gene>
    <name evidence="2" type="ORF">MetMK1DRAFT_00014960</name>
</gene>
<feature type="transmembrane region" description="Helical" evidence="1">
    <location>
        <begin position="7"/>
        <end position="32"/>
    </location>
</feature>
<dbReference type="STRING" id="671065.MetMK1DRAFT_00014960"/>
<dbReference type="AlphaFoldDB" id="H2C4H4"/>
<dbReference type="RefSeq" id="WP_009072025.1">
    <property type="nucleotide sequence ID" value="NZ_JH597761.1"/>
</dbReference>
<keyword evidence="1" id="KW-1133">Transmembrane helix</keyword>
<keyword evidence="3" id="KW-1185">Reference proteome</keyword>
<reference evidence="2 3" key="1">
    <citation type="submission" date="2012-01" db="EMBL/GenBank/DDBJ databases">
        <title>Improved High-Quality Draft sequence of Metallosphaera yellowstonensis MK1.</title>
        <authorList>
            <consortium name="US DOE Joint Genome Institute"/>
            <person name="Lucas S."/>
            <person name="Han J."/>
            <person name="Cheng J.-F."/>
            <person name="Goodwin L."/>
            <person name="Pitluck S."/>
            <person name="Peters L."/>
            <person name="Teshima H."/>
            <person name="Detter J.C."/>
            <person name="Han C."/>
            <person name="Tapia R."/>
            <person name="Land M."/>
            <person name="Hauser L."/>
            <person name="Kyrpides N."/>
            <person name="Kozubal M."/>
            <person name="Macur R.E."/>
            <person name="Jay Z."/>
            <person name="Inskeep W."/>
            <person name="Woyke T."/>
        </authorList>
    </citation>
    <scope>NUCLEOTIDE SEQUENCE [LARGE SCALE GENOMIC DNA]</scope>
    <source>
        <strain evidence="2 3">MK1</strain>
    </source>
</reference>
<evidence type="ECO:0000256" key="1">
    <source>
        <dbReference type="SAM" id="Phobius"/>
    </source>
</evidence>
<accession>H2C4H4</accession>
<evidence type="ECO:0000313" key="3">
    <source>
        <dbReference type="Proteomes" id="UP000003980"/>
    </source>
</evidence>
<dbReference type="Proteomes" id="UP000003980">
    <property type="component" value="Unassembled WGS sequence"/>
</dbReference>
<evidence type="ECO:0000313" key="2">
    <source>
        <dbReference type="EMBL" id="EHP70992.1"/>
    </source>
</evidence>
<dbReference type="HOGENOM" id="CLU_2581476_0_0_2"/>
<keyword evidence="1" id="KW-0472">Membrane</keyword>
<dbReference type="OrthoDB" id="43826at2157"/>
<organism evidence="2 3">
    <name type="scientific">Metallosphaera yellowstonensis MK1</name>
    <dbReference type="NCBI Taxonomy" id="671065"/>
    <lineage>
        <taxon>Archaea</taxon>
        <taxon>Thermoproteota</taxon>
        <taxon>Thermoprotei</taxon>
        <taxon>Sulfolobales</taxon>
        <taxon>Sulfolobaceae</taxon>
        <taxon>Metallosphaera</taxon>
    </lineage>
</organism>
<keyword evidence="1" id="KW-0812">Transmembrane</keyword>
<name>H2C4H4_9CREN</name>
<sequence length="81" mass="8921">MVNSKTFMYLGVILAIIGIIILAAGTTTWTYPREVFSVNGMNLVANNTTPNYFFNFVGLAIFLFGIGSLLSYAEMRRSGKT</sequence>